<sequence length="113" mass="12709">MPPKNRNKNDGGGSGTTNEKDGYRAPGVWAKTKTKEEREDHDVVTDLPESFDSLKVEDASEVFEKTEADEIETGDGNELENPWLSKHNAKHIQRLKTKRLPLPVPEIITPQDD</sequence>
<dbReference type="AlphaFoldDB" id="A0A9P4LIF0"/>
<evidence type="ECO:0000313" key="2">
    <source>
        <dbReference type="EMBL" id="KAF2025532.1"/>
    </source>
</evidence>
<organism evidence="2 3">
    <name type="scientific">Setomelanomma holmii</name>
    <dbReference type="NCBI Taxonomy" id="210430"/>
    <lineage>
        <taxon>Eukaryota</taxon>
        <taxon>Fungi</taxon>
        <taxon>Dikarya</taxon>
        <taxon>Ascomycota</taxon>
        <taxon>Pezizomycotina</taxon>
        <taxon>Dothideomycetes</taxon>
        <taxon>Pleosporomycetidae</taxon>
        <taxon>Pleosporales</taxon>
        <taxon>Pleosporineae</taxon>
        <taxon>Phaeosphaeriaceae</taxon>
        <taxon>Setomelanomma</taxon>
    </lineage>
</organism>
<dbReference type="EMBL" id="ML978263">
    <property type="protein sequence ID" value="KAF2025532.1"/>
    <property type="molecule type" value="Genomic_DNA"/>
</dbReference>
<dbReference type="Proteomes" id="UP000799777">
    <property type="component" value="Unassembled WGS sequence"/>
</dbReference>
<keyword evidence="3" id="KW-1185">Reference proteome</keyword>
<protein>
    <submittedName>
        <fullName evidence="2">Uncharacterized protein</fullName>
    </submittedName>
</protein>
<reference evidence="2" key="1">
    <citation type="journal article" date="2020" name="Stud. Mycol.">
        <title>101 Dothideomycetes genomes: a test case for predicting lifestyles and emergence of pathogens.</title>
        <authorList>
            <person name="Haridas S."/>
            <person name="Albert R."/>
            <person name="Binder M."/>
            <person name="Bloem J."/>
            <person name="Labutti K."/>
            <person name="Salamov A."/>
            <person name="Andreopoulos B."/>
            <person name="Baker S."/>
            <person name="Barry K."/>
            <person name="Bills G."/>
            <person name="Bluhm B."/>
            <person name="Cannon C."/>
            <person name="Castanera R."/>
            <person name="Culley D."/>
            <person name="Daum C."/>
            <person name="Ezra D."/>
            <person name="Gonzalez J."/>
            <person name="Henrissat B."/>
            <person name="Kuo A."/>
            <person name="Liang C."/>
            <person name="Lipzen A."/>
            <person name="Lutzoni F."/>
            <person name="Magnuson J."/>
            <person name="Mondo S."/>
            <person name="Nolan M."/>
            <person name="Ohm R."/>
            <person name="Pangilinan J."/>
            <person name="Park H.-J."/>
            <person name="Ramirez L."/>
            <person name="Alfaro M."/>
            <person name="Sun H."/>
            <person name="Tritt A."/>
            <person name="Yoshinaga Y."/>
            <person name="Zwiers L.-H."/>
            <person name="Turgeon B."/>
            <person name="Goodwin S."/>
            <person name="Spatafora J."/>
            <person name="Crous P."/>
            <person name="Grigoriev I."/>
        </authorList>
    </citation>
    <scope>NUCLEOTIDE SEQUENCE</scope>
    <source>
        <strain evidence="2">CBS 110217</strain>
    </source>
</reference>
<comment type="caution">
    <text evidence="2">The sequence shown here is derived from an EMBL/GenBank/DDBJ whole genome shotgun (WGS) entry which is preliminary data.</text>
</comment>
<evidence type="ECO:0000313" key="3">
    <source>
        <dbReference type="Proteomes" id="UP000799777"/>
    </source>
</evidence>
<accession>A0A9P4LIF0</accession>
<feature type="compositionally biased region" description="Basic and acidic residues" evidence="1">
    <location>
        <begin position="33"/>
        <end position="44"/>
    </location>
</feature>
<proteinExistence type="predicted"/>
<feature type="region of interest" description="Disordered" evidence="1">
    <location>
        <begin position="1"/>
        <end position="49"/>
    </location>
</feature>
<name>A0A9P4LIF0_9PLEO</name>
<evidence type="ECO:0000256" key="1">
    <source>
        <dbReference type="SAM" id="MobiDB-lite"/>
    </source>
</evidence>
<gene>
    <name evidence="2" type="ORF">EK21DRAFT_116698</name>
</gene>